<keyword evidence="7 9" id="KW-1133">Transmembrane helix</keyword>
<dbReference type="EMBL" id="SMAG01000002">
    <property type="protein sequence ID" value="TCS95959.1"/>
    <property type="molecule type" value="Genomic_DNA"/>
</dbReference>
<dbReference type="FunFam" id="1.20.1560.10:FF:000011">
    <property type="entry name" value="Multidrug ABC transporter ATP-binding protein"/>
    <property type="match status" value="1"/>
</dbReference>
<dbReference type="SMART" id="SM00382">
    <property type="entry name" value="AAA"/>
    <property type="match status" value="1"/>
</dbReference>
<dbReference type="SUPFAM" id="SSF90123">
    <property type="entry name" value="ABC transporter transmembrane region"/>
    <property type="match status" value="1"/>
</dbReference>
<feature type="transmembrane region" description="Helical" evidence="9">
    <location>
        <begin position="143"/>
        <end position="164"/>
    </location>
</feature>
<dbReference type="InterPro" id="IPR003593">
    <property type="entry name" value="AAA+_ATPase"/>
</dbReference>
<keyword evidence="5" id="KW-0547">Nucleotide-binding</keyword>
<feature type="transmembrane region" description="Helical" evidence="9">
    <location>
        <begin position="68"/>
        <end position="94"/>
    </location>
</feature>
<dbReference type="Gene3D" id="3.40.50.300">
    <property type="entry name" value="P-loop containing nucleotide triphosphate hydrolases"/>
    <property type="match status" value="1"/>
</dbReference>
<dbReference type="InterPro" id="IPR017871">
    <property type="entry name" value="ABC_transporter-like_CS"/>
</dbReference>
<dbReference type="AlphaFoldDB" id="A0A4R3L8H1"/>
<dbReference type="Pfam" id="PF00664">
    <property type="entry name" value="ABC_membrane"/>
    <property type="match status" value="1"/>
</dbReference>
<feature type="transmembrane region" description="Helical" evidence="9">
    <location>
        <begin position="285"/>
        <end position="306"/>
    </location>
</feature>
<dbReference type="FunFam" id="3.40.50.300:FF:000221">
    <property type="entry name" value="Multidrug ABC transporter ATP-binding protein"/>
    <property type="match status" value="1"/>
</dbReference>
<dbReference type="PROSITE" id="PS50893">
    <property type="entry name" value="ABC_TRANSPORTER_2"/>
    <property type="match status" value="1"/>
</dbReference>
<protein>
    <submittedName>
        <fullName evidence="12">ATP-binding cassette subfamily B protein AbcA/BmrA</fullName>
    </submittedName>
</protein>
<dbReference type="Gene3D" id="1.20.1560.10">
    <property type="entry name" value="ABC transporter type 1, transmembrane domain"/>
    <property type="match status" value="1"/>
</dbReference>
<accession>A0A4R3L8H1</accession>
<dbReference type="GO" id="GO:0005524">
    <property type="term" value="F:ATP binding"/>
    <property type="evidence" value="ECO:0007669"/>
    <property type="project" value="UniProtKB-KW"/>
</dbReference>
<dbReference type="CDD" id="cd18551">
    <property type="entry name" value="ABC_6TM_LmrA_like"/>
    <property type="match status" value="1"/>
</dbReference>
<dbReference type="InterPro" id="IPR039421">
    <property type="entry name" value="Type_1_exporter"/>
</dbReference>
<keyword evidence="3" id="KW-1003">Cell membrane</keyword>
<organism evidence="12 13">
    <name type="scientific">Hazenella coriacea</name>
    <dbReference type="NCBI Taxonomy" id="1179467"/>
    <lineage>
        <taxon>Bacteria</taxon>
        <taxon>Bacillati</taxon>
        <taxon>Bacillota</taxon>
        <taxon>Bacilli</taxon>
        <taxon>Bacillales</taxon>
        <taxon>Thermoactinomycetaceae</taxon>
        <taxon>Hazenella</taxon>
    </lineage>
</organism>
<dbReference type="PANTHER" id="PTHR43394">
    <property type="entry name" value="ATP-DEPENDENT PERMEASE MDL1, MITOCHONDRIAL"/>
    <property type="match status" value="1"/>
</dbReference>
<evidence type="ECO:0000256" key="5">
    <source>
        <dbReference type="ARBA" id="ARBA00022741"/>
    </source>
</evidence>
<feature type="transmembrane region" description="Helical" evidence="9">
    <location>
        <begin position="29"/>
        <end position="48"/>
    </location>
</feature>
<keyword evidence="13" id="KW-1185">Reference proteome</keyword>
<evidence type="ECO:0000256" key="3">
    <source>
        <dbReference type="ARBA" id="ARBA00022475"/>
    </source>
</evidence>
<feature type="transmembrane region" description="Helical" evidence="9">
    <location>
        <begin position="248"/>
        <end position="273"/>
    </location>
</feature>
<dbReference type="Pfam" id="PF00005">
    <property type="entry name" value="ABC_tran"/>
    <property type="match status" value="1"/>
</dbReference>
<evidence type="ECO:0000256" key="1">
    <source>
        <dbReference type="ARBA" id="ARBA00004651"/>
    </source>
</evidence>
<dbReference type="PANTHER" id="PTHR43394:SF1">
    <property type="entry name" value="ATP-BINDING CASSETTE SUB-FAMILY B MEMBER 10, MITOCHONDRIAL"/>
    <property type="match status" value="1"/>
</dbReference>
<evidence type="ECO:0000313" key="12">
    <source>
        <dbReference type="EMBL" id="TCS95959.1"/>
    </source>
</evidence>
<dbReference type="InterPro" id="IPR027417">
    <property type="entry name" value="P-loop_NTPase"/>
</dbReference>
<dbReference type="PROSITE" id="PS00211">
    <property type="entry name" value="ABC_TRANSPORTER_1"/>
    <property type="match status" value="1"/>
</dbReference>
<dbReference type="OrthoDB" id="1240423at2"/>
<dbReference type="InterPro" id="IPR036640">
    <property type="entry name" value="ABC1_TM_sf"/>
</dbReference>
<dbReference type="InterPro" id="IPR003439">
    <property type="entry name" value="ABC_transporter-like_ATP-bd"/>
</dbReference>
<evidence type="ECO:0000256" key="7">
    <source>
        <dbReference type="ARBA" id="ARBA00022989"/>
    </source>
</evidence>
<name>A0A4R3L8H1_9BACL</name>
<comment type="subcellular location">
    <subcellularLocation>
        <location evidence="1">Cell membrane</location>
        <topology evidence="1">Multi-pass membrane protein</topology>
    </subcellularLocation>
</comment>
<dbReference type="GO" id="GO:0016887">
    <property type="term" value="F:ATP hydrolysis activity"/>
    <property type="evidence" value="ECO:0007669"/>
    <property type="project" value="InterPro"/>
</dbReference>
<keyword evidence="2" id="KW-0813">Transport</keyword>
<keyword evidence="6 12" id="KW-0067">ATP-binding</keyword>
<evidence type="ECO:0000256" key="6">
    <source>
        <dbReference type="ARBA" id="ARBA00022840"/>
    </source>
</evidence>
<evidence type="ECO:0000313" key="13">
    <source>
        <dbReference type="Proteomes" id="UP000294937"/>
    </source>
</evidence>
<feature type="transmembrane region" description="Helical" evidence="9">
    <location>
        <begin position="170"/>
        <end position="187"/>
    </location>
</feature>
<reference evidence="12 13" key="1">
    <citation type="submission" date="2019-03" db="EMBL/GenBank/DDBJ databases">
        <title>Genomic Encyclopedia of Type Strains, Phase IV (KMG-IV): sequencing the most valuable type-strain genomes for metagenomic binning, comparative biology and taxonomic classification.</title>
        <authorList>
            <person name="Goeker M."/>
        </authorList>
    </citation>
    <scope>NUCLEOTIDE SEQUENCE [LARGE SCALE GENOMIC DNA]</scope>
    <source>
        <strain evidence="12 13">DSM 45707</strain>
    </source>
</reference>
<evidence type="ECO:0000259" key="10">
    <source>
        <dbReference type="PROSITE" id="PS50893"/>
    </source>
</evidence>
<comment type="caution">
    <text evidence="12">The sequence shown here is derived from an EMBL/GenBank/DDBJ whole genome shotgun (WGS) entry which is preliminary data.</text>
</comment>
<keyword evidence="4 9" id="KW-0812">Transmembrane</keyword>
<evidence type="ECO:0000259" key="11">
    <source>
        <dbReference type="PROSITE" id="PS50929"/>
    </source>
</evidence>
<evidence type="ECO:0000256" key="9">
    <source>
        <dbReference type="SAM" id="Phobius"/>
    </source>
</evidence>
<proteinExistence type="predicted"/>
<dbReference type="PROSITE" id="PS50929">
    <property type="entry name" value="ABC_TM1F"/>
    <property type="match status" value="1"/>
</dbReference>
<feature type="domain" description="ABC transporter" evidence="10">
    <location>
        <begin position="343"/>
        <end position="578"/>
    </location>
</feature>
<evidence type="ECO:0000256" key="2">
    <source>
        <dbReference type="ARBA" id="ARBA00022448"/>
    </source>
</evidence>
<evidence type="ECO:0000256" key="8">
    <source>
        <dbReference type="ARBA" id="ARBA00023136"/>
    </source>
</evidence>
<dbReference type="InterPro" id="IPR011527">
    <property type="entry name" value="ABC1_TM_dom"/>
</dbReference>
<dbReference type="Proteomes" id="UP000294937">
    <property type="component" value="Unassembled WGS sequence"/>
</dbReference>
<feature type="domain" description="ABC transmembrane type-1" evidence="11">
    <location>
        <begin position="32"/>
        <end position="311"/>
    </location>
</feature>
<gene>
    <name evidence="12" type="ORF">EDD58_102543</name>
</gene>
<dbReference type="RefSeq" id="WP_131923916.1">
    <property type="nucleotide sequence ID" value="NZ_SMAG01000002.1"/>
</dbReference>
<keyword evidence="8 9" id="KW-0472">Membrane</keyword>
<dbReference type="GO" id="GO:0015421">
    <property type="term" value="F:ABC-type oligopeptide transporter activity"/>
    <property type="evidence" value="ECO:0007669"/>
    <property type="project" value="TreeGrafter"/>
</dbReference>
<sequence length="590" mass="66378">MGEKQESVNQKMNWKEFIHLIKETNIPKWVILIAIGLSFIETVVSLAVPWLTKDLIDILTAATWNLSTILLLVGAFLVQAITGGVSTYLLSYLGETVVANLRRKLWNKTLQLPIHYFDQHRSGEFISRINNDTMILKEMITNYLIQLFSSVVSVLGALVLLLYLDWEMTLVMLITLPILFLVIRPMGRKMYEISRSLQKETANFTSLLTQVVSEIRLVKSYTAEPYERKNGESGIQHLFQYGLKEARIVAFLQPLMSLAMMVMLVLTIGYGGLRIASGALTAGELVAYILYLFKIIVPLSMMARFYTSLQKAMGASERLNDILIHEEETYEESGSNIDSNQQIVVERVSFSYPTSDLVLQELTFTIQPGQVTAIVGPSGSGKTTLFSLLERFYQPTSGEIRMGETPIGQFNLCDWRSQFGYVAQESPLLAGTVRDNICYGMEQEVTDEEVERAARLAYADEFIQELPQGYLTEVGERGIKLSGGQRQRIAIARALLQDPKILMLDEATSNLDSTSEQMVQEALANLMKGRTTIVIAHRLSTVADADQIVVMEKGTVTGNGTHQELLQSHELYRKLVEHQFKMEVKVVRES</sequence>
<evidence type="ECO:0000256" key="4">
    <source>
        <dbReference type="ARBA" id="ARBA00022692"/>
    </source>
</evidence>
<dbReference type="GO" id="GO:0005886">
    <property type="term" value="C:plasma membrane"/>
    <property type="evidence" value="ECO:0007669"/>
    <property type="project" value="UniProtKB-SubCell"/>
</dbReference>
<dbReference type="SUPFAM" id="SSF52540">
    <property type="entry name" value="P-loop containing nucleoside triphosphate hydrolases"/>
    <property type="match status" value="1"/>
</dbReference>